<evidence type="ECO:0000313" key="4">
    <source>
        <dbReference type="Proteomes" id="UP000002572"/>
    </source>
</evidence>
<dbReference type="Proteomes" id="UP000002572">
    <property type="component" value="Chromosome"/>
</dbReference>
<dbReference type="STRING" id="653733.Selin_2241"/>
<sequence>MKYTVSSNEVKFLEFFTQSLLQAQCFYQMIVGVAGHESFTIIVRGAADDVKVYQQEVSYKDNPVSNAIQSVFETGKSAVVSATQNEQAFQILAFAFPQLHEKGFVLFDSKGYSEVFSQDTITFLQNKAYSVGNLKGLLMSTFESYQSQINRMRRDAADFFFQSQGDKPECDEATAQLQEMQNILAVVKESRRKLYTLFDNISVGLCSIDPSLVIVNVNRYFARAIAGKDVKDLVGQSLSPYVNISQHMATISEVFASGEGRTTVVDEMGGHGSNRTFSVELFPISENDAIIEVGLLFKDITELMKTQKTFRDFQKFTQNKFKNLDSLQKEYSLLSEKYKALYSRYVSATKEFQEMSKRHQLLGVKYEQAVGLIEKGEQGKLMVEKLAEQKKRRELVLLLSRQKEMVENLLIERADVAKSFGEGYQRYLHQISLYLNRVDNMVSKSGLSSAQLEEVQEMTVEVRQQLERFTQLIAPVFEVVSDLRGKVQSFSRELHEFVQKYSREGAPEEEESSSGEYTYRALAPTQAPREAGSRDGIQMFVLS</sequence>
<reference evidence="3 4" key="1">
    <citation type="submission" date="2010-12" db="EMBL/GenBank/DDBJ databases">
        <title>Complete sequence of Desulfurispirillum indicum S5.</title>
        <authorList>
            <consortium name="US DOE Joint Genome Institute"/>
            <person name="Lucas S."/>
            <person name="Copeland A."/>
            <person name="Lapidus A."/>
            <person name="Cheng J.-F."/>
            <person name="Goodwin L."/>
            <person name="Pitluck S."/>
            <person name="Chertkov O."/>
            <person name="Held B."/>
            <person name="Detter J.C."/>
            <person name="Han C."/>
            <person name="Tapia R."/>
            <person name="Land M."/>
            <person name="Hauser L."/>
            <person name="Kyrpides N."/>
            <person name="Ivanova N."/>
            <person name="Mikhailova N."/>
            <person name="Haggblom M."/>
            <person name="Rauschenbach I."/>
            <person name="Bini E."/>
            <person name="Woyke T."/>
        </authorList>
    </citation>
    <scope>NUCLEOTIDE SEQUENCE [LARGE SCALE GENOMIC DNA]</scope>
    <source>
        <strain evidence="4">ATCC BAA-1389 / DSM 22839 / S5</strain>
    </source>
</reference>
<dbReference type="AlphaFoldDB" id="E6W3T0"/>
<dbReference type="eggNOG" id="COG5000">
    <property type="taxonomic scope" value="Bacteria"/>
</dbReference>
<dbReference type="InterPro" id="IPR035965">
    <property type="entry name" value="PAS-like_dom_sf"/>
</dbReference>
<evidence type="ECO:0000313" key="3">
    <source>
        <dbReference type="EMBL" id="ADU66961.1"/>
    </source>
</evidence>
<evidence type="ECO:0000259" key="2">
    <source>
        <dbReference type="Pfam" id="PF08448"/>
    </source>
</evidence>
<dbReference type="InterPro" id="IPR000014">
    <property type="entry name" value="PAS"/>
</dbReference>
<accession>E6W3T0</accession>
<dbReference type="SUPFAM" id="SSF55785">
    <property type="entry name" value="PYP-like sensor domain (PAS domain)"/>
    <property type="match status" value="1"/>
</dbReference>
<keyword evidence="4" id="KW-1185">Reference proteome</keyword>
<dbReference type="InterPro" id="IPR013656">
    <property type="entry name" value="PAS_4"/>
</dbReference>
<feature type="domain" description="PAS fold-4" evidence="2">
    <location>
        <begin position="198"/>
        <end position="303"/>
    </location>
</feature>
<feature type="region of interest" description="Disordered" evidence="1">
    <location>
        <begin position="502"/>
        <end position="543"/>
    </location>
</feature>
<organism evidence="3 4">
    <name type="scientific">Desulfurispirillum indicum (strain ATCC BAA-1389 / DSM 22839 / S5)</name>
    <dbReference type="NCBI Taxonomy" id="653733"/>
    <lineage>
        <taxon>Bacteria</taxon>
        <taxon>Pseudomonadati</taxon>
        <taxon>Chrysiogenota</taxon>
        <taxon>Chrysiogenia</taxon>
        <taxon>Chrysiogenales</taxon>
        <taxon>Chrysiogenaceae</taxon>
        <taxon>Desulfurispirillum</taxon>
    </lineage>
</organism>
<name>E6W3T0_DESIS</name>
<dbReference type="InParanoid" id="E6W3T0"/>
<dbReference type="Gene3D" id="3.30.450.20">
    <property type="entry name" value="PAS domain"/>
    <property type="match status" value="1"/>
</dbReference>
<gene>
    <name evidence="3" type="ordered locus">Selin_2241</name>
</gene>
<dbReference type="RefSeq" id="WP_013506837.1">
    <property type="nucleotide sequence ID" value="NC_014836.1"/>
</dbReference>
<dbReference type="NCBIfam" id="TIGR00229">
    <property type="entry name" value="sensory_box"/>
    <property type="match status" value="1"/>
</dbReference>
<proteinExistence type="predicted"/>
<dbReference type="EMBL" id="CP002432">
    <property type="protein sequence ID" value="ADU66961.1"/>
    <property type="molecule type" value="Genomic_DNA"/>
</dbReference>
<evidence type="ECO:0000256" key="1">
    <source>
        <dbReference type="SAM" id="MobiDB-lite"/>
    </source>
</evidence>
<dbReference type="Pfam" id="PF08448">
    <property type="entry name" value="PAS_4"/>
    <property type="match status" value="1"/>
</dbReference>
<dbReference type="HOGENOM" id="CLU_501289_0_0_0"/>
<protein>
    <submittedName>
        <fullName evidence="3">PAS sensor protein</fullName>
    </submittedName>
</protein>
<dbReference type="KEGG" id="din:Selin_2241"/>